<feature type="compositionally biased region" description="Basic and acidic residues" evidence="1">
    <location>
        <begin position="387"/>
        <end position="402"/>
    </location>
</feature>
<proteinExistence type="predicted"/>
<reference evidence="2" key="1">
    <citation type="submission" date="2016-04" db="EMBL/GenBank/DDBJ databases">
        <authorList>
            <person name="Nguyen H.D."/>
            <person name="Samba Siva P."/>
            <person name="Cullis J."/>
            <person name="Levesque C.A."/>
            <person name="Hambleton S."/>
        </authorList>
    </citation>
    <scope>NUCLEOTIDE SEQUENCE</scope>
    <source>
        <strain evidence="2">DAOMC 236416</strain>
    </source>
</reference>
<feature type="region of interest" description="Disordered" evidence="1">
    <location>
        <begin position="889"/>
        <end position="910"/>
    </location>
</feature>
<feature type="compositionally biased region" description="Polar residues" evidence="1">
    <location>
        <begin position="889"/>
        <end position="908"/>
    </location>
</feature>
<evidence type="ECO:0000313" key="2">
    <source>
        <dbReference type="EMBL" id="KAE8239505.1"/>
    </source>
</evidence>
<dbReference type="EMBL" id="LWDF02001294">
    <property type="protein sequence ID" value="KAE8239505.1"/>
    <property type="molecule type" value="Genomic_DNA"/>
</dbReference>
<gene>
    <name evidence="2" type="ORF">A4X13_0g8171</name>
</gene>
<accession>A0A8T8SGE4</accession>
<feature type="compositionally biased region" description="Basic and acidic residues" evidence="1">
    <location>
        <begin position="426"/>
        <end position="440"/>
    </location>
</feature>
<name>A0A8T8SGE4_9BASI</name>
<protein>
    <submittedName>
        <fullName evidence="2">Uncharacterized protein</fullName>
    </submittedName>
</protein>
<feature type="compositionally biased region" description="Polar residues" evidence="1">
    <location>
        <begin position="443"/>
        <end position="458"/>
    </location>
</feature>
<evidence type="ECO:0000313" key="3">
    <source>
        <dbReference type="Proteomes" id="UP000077521"/>
    </source>
</evidence>
<feature type="region of interest" description="Disordered" evidence="1">
    <location>
        <begin position="476"/>
        <end position="496"/>
    </location>
</feature>
<comment type="caution">
    <text evidence="2">The sequence shown here is derived from an EMBL/GenBank/DDBJ whole genome shotgun (WGS) entry which is preliminary data.</text>
</comment>
<organism evidence="2 3">
    <name type="scientific">Tilletia indica</name>
    <dbReference type="NCBI Taxonomy" id="43049"/>
    <lineage>
        <taxon>Eukaryota</taxon>
        <taxon>Fungi</taxon>
        <taxon>Dikarya</taxon>
        <taxon>Basidiomycota</taxon>
        <taxon>Ustilaginomycotina</taxon>
        <taxon>Exobasidiomycetes</taxon>
        <taxon>Tilletiales</taxon>
        <taxon>Tilletiaceae</taxon>
        <taxon>Tilletia</taxon>
    </lineage>
</organism>
<feature type="region of interest" description="Disordered" evidence="1">
    <location>
        <begin position="27"/>
        <end position="72"/>
    </location>
</feature>
<dbReference type="AlphaFoldDB" id="A0A8T8SGE4"/>
<sequence>MSDYSHLLNSFSGVGSSARQLDPSHLNFQSHSARDDDGGYIERSPTDLRGAAIPGLPPFGRDGPRRDAPRRVEPRLWTPDEVMTIPIAFLVQHHPEIRKMNEERATLLTTSNNLSAVLARTETSNSSLARPDVAAPRPNTASQAEEIIPREAAFINRPRKPLPKFANTEDMLLTKADAQRFHPRYGRLAVTRDVNGEIISKERELEIREGIRRLLKLFDTFNIDKNKFGEDVVKNFMFWYKNYYEHLVHVAQLAADEFEELEWCENYYKPFRWIEIGLKNHNATLAAHKEGQEAEGDSDDDEREEVEKLLAAKKRRAEQTERQRGQKKDQPAKRKADTQKDERSKNTKRRNTNQQSQIRQPEAGPSRARPAVRHRGDDDLPDDADADVQRILDDEMNGRNDFSEDSGDDLDLPLPKLKSHPKNTSKAKEVSRKPLVERRAPPQATTSASANARHSPTPSRSLAATLAARAQEAATNDLLRMRNSRTNPVDEDPHALVVPPTTQSIRQAMKSRYAELDDDLKEPLMQALETLDDAEAEGHDRTAEGDADFLRWLKQLELIERDPTDEDGDRSFSVFGHDAIGTYRYREHLGSITSWGGAENACRLLSALLRIWRMSKDQLNERPNDRNRPCVRTHLESVCAKVSTVFDPLNSQAKGSHQGDDEEDAIRDDDGLENIHNNSLKMPPKIHIGASQAKGTMQPETQAEASQAQSTRRRTLKDGYITDGMLKKLPKPGALRLLEALKVDVADLKKMKKDDIVGRLVDGRNKKEFDISTQEYTAAMIGNEAQPKIQINLFSHPHRGPHFSSPFYFSFPLDLKHLLPALLSQWSAIPHLVRYSVLFYRSLLSRLATFVNAQVHIAILSIHCSLPIHAFTRLSRLLQDFSKHPQSIRSFSTAPQFPHQSPTTFSSTDYRHRPQSPFPFQINPRSNPHHLYSSLSQSSACATTSGTSSMLSISSRFLPSSSNFLTKGDGEIQGGG</sequence>
<feature type="compositionally biased region" description="Basic and acidic residues" evidence="1">
    <location>
        <begin position="62"/>
        <end position="72"/>
    </location>
</feature>
<feature type="region of interest" description="Disordered" evidence="1">
    <location>
        <begin position="313"/>
        <end position="463"/>
    </location>
</feature>
<reference evidence="2" key="2">
    <citation type="journal article" date="2019" name="IMA Fungus">
        <title>Genome sequencing and comparison of five Tilletia species to identify candidate genes for the detection of regulated species infecting wheat.</title>
        <authorList>
            <person name="Nguyen H.D.T."/>
            <person name="Sultana T."/>
            <person name="Kesanakurti P."/>
            <person name="Hambleton S."/>
        </authorList>
    </citation>
    <scope>NUCLEOTIDE SEQUENCE</scope>
    <source>
        <strain evidence="2">DAOMC 236416</strain>
    </source>
</reference>
<dbReference type="Proteomes" id="UP000077521">
    <property type="component" value="Unassembled WGS sequence"/>
</dbReference>
<feature type="region of interest" description="Disordered" evidence="1">
    <location>
        <begin position="692"/>
        <end position="717"/>
    </location>
</feature>
<feature type="compositionally biased region" description="Basic and acidic residues" evidence="1">
    <location>
        <begin position="317"/>
        <end position="345"/>
    </location>
</feature>
<keyword evidence="3" id="KW-1185">Reference proteome</keyword>
<feature type="region of interest" description="Disordered" evidence="1">
    <location>
        <begin position="122"/>
        <end position="142"/>
    </location>
</feature>
<evidence type="ECO:0000256" key="1">
    <source>
        <dbReference type="SAM" id="MobiDB-lite"/>
    </source>
</evidence>
<feature type="compositionally biased region" description="Polar residues" evidence="1">
    <location>
        <begin position="693"/>
        <end position="710"/>
    </location>
</feature>